<proteinExistence type="predicted"/>
<protein>
    <submittedName>
        <fullName evidence="2">Uncharacterized protein</fullName>
    </submittedName>
</protein>
<dbReference type="AlphaFoldDB" id="A0A1V8T6T5"/>
<evidence type="ECO:0000313" key="3">
    <source>
        <dbReference type="Proteomes" id="UP000192596"/>
    </source>
</evidence>
<name>A0A1V8T6T5_9PEZI</name>
<dbReference type="OrthoDB" id="291007at2759"/>
<gene>
    <name evidence="2" type="ORF">B0A48_07626</name>
</gene>
<dbReference type="InParanoid" id="A0A1V8T6T5"/>
<evidence type="ECO:0000256" key="1">
    <source>
        <dbReference type="SAM" id="MobiDB-lite"/>
    </source>
</evidence>
<evidence type="ECO:0000313" key="2">
    <source>
        <dbReference type="EMBL" id="OQO07060.1"/>
    </source>
</evidence>
<organism evidence="2 3">
    <name type="scientific">Cryoendolithus antarcticus</name>
    <dbReference type="NCBI Taxonomy" id="1507870"/>
    <lineage>
        <taxon>Eukaryota</taxon>
        <taxon>Fungi</taxon>
        <taxon>Dikarya</taxon>
        <taxon>Ascomycota</taxon>
        <taxon>Pezizomycotina</taxon>
        <taxon>Dothideomycetes</taxon>
        <taxon>Dothideomycetidae</taxon>
        <taxon>Cladosporiales</taxon>
        <taxon>Cladosporiaceae</taxon>
        <taxon>Cryoendolithus</taxon>
    </lineage>
</organism>
<comment type="caution">
    <text evidence="2">The sequence shown here is derived from an EMBL/GenBank/DDBJ whole genome shotgun (WGS) entry which is preliminary data.</text>
</comment>
<keyword evidence="3" id="KW-1185">Reference proteome</keyword>
<reference evidence="3" key="1">
    <citation type="submission" date="2017-03" db="EMBL/GenBank/DDBJ databases">
        <title>Genomes of endolithic fungi from Antarctica.</title>
        <authorList>
            <person name="Coleine C."/>
            <person name="Masonjones S."/>
            <person name="Stajich J.E."/>
        </authorList>
    </citation>
    <scope>NUCLEOTIDE SEQUENCE [LARGE SCALE GENOMIC DNA]</scope>
    <source>
        <strain evidence="3">CCFEE 5527</strain>
    </source>
</reference>
<dbReference type="InterPro" id="IPR024079">
    <property type="entry name" value="MetalloPept_cat_dom_sf"/>
</dbReference>
<feature type="region of interest" description="Disordered" evidence="1">
    <location>
        <begin position="387"/>
        <end position="410"/>
    </location>
</feature>
<dbReference type="GO" id="GO:0008237">
    <property type="term" value="F:metallopeptidase activity"/>
    <property type="evidence" value="ECO:0007669"/>
    <property type="project" value="InterPro"/>
</dbReference>
<dbReference type="Proteomes" id="UP000192596">
    <property type="component" value="Unassembled WGS sequence"/>
</dbReference>
<dbReference type="EMBL" id="NAJO01000015">
    <property type="protein sequence ID" value="OQO07060.1"/>
    <property type="molecule type" value="Genomic_DNA"/>
</dbReference>
<dbReference type="SUPFAM" id="SSF55486">
    <property type="entry name" value="Metalloproteases ('zincins'), catalytic domain"/>
    <property type="match status" value="1"/>
</dbReference>
<accession>A0A1V8T6T5</accession>
<dbReference type="Gene3D" id="3.40.390.10">
    <property type="entry name" value="Collagenase (Catalytic Domain)"/>
    <property type="match status" value="1"/>
</dbReference>
<sequence>MWRHLKPLLGLGLTICGYLALWPHYALESLEHRNSAENFPAHLPNTSVKHVRGMERRWFGIYSDAEREHLPQGVARDSFRKPWPGSCDGDAKHYVQFCYQDDRAMRMLYDIMGDAIAAWGPAMQRSSLRIVPDPSPGVSPDSLVIQLTNQGSQADVGFSPGDNDLYFQPKRFDPSQPIVNEEQQLWYWKNARSLAHELGHVIGLLHEHQRPGVYDIFHRTPYNPYNPNDPNGPDLILDVTAFEGYHDKLTAISAISSATEPRFNSLDGEQRIHLILQDIGLAKKYWRETRGHAAFTTAAMAANADGINAGGAFDKNSIMMYDSDAGARLTFDNGEYYREDVLLDARSAHRGPDGRWQFARVFMGGSVDPAHFTISPGDIRRVMAMYPPPPTQDRRADSGNGNGAGGSEPAFKGISMQFGNYMKTVRPAPQQTPVFNETKEESDLKGKFWKGNETLLDDDEIFGGK</sequence>